<reference evidence="2 3" key="1">
    <citation type="journal article" date="2016" name="Nat. Commun.">
        <title>Thousands of microbial genomes shed light on interconnected biogeochemical processes in an aquifer system.</title>
        <authorList>
            <person name="Anantharaman K."/>
            <person name="Brown C.T."/>
            <person name="Hug L.A."/>
            <person name="Sharon I."/>
            <person name="Castelle C.J."/>
            <person name="Probst A.J."/>
            <person name="Thomas B.C."/>
            <person name="Singh A."/>
            <person name="Wilkins M.J."/>
            <person name="Karaoz U."/>
            <person name="Brodie E.L."/>
            <person name="Williams K.H."/>
            <person name="Hubbard S.S."/>
            <person name="Banfield J.F."/>
        </authorList>
    </citation>
    <scope>NUCLEOTIDE SEQUENCE [LARGE SCALE GENOMIC DNA]</scope>
</reference>
<organism evidence="2 3">
    <name type="scientific">Candidatus Wildermuthbacteria bacterium RIFCSPHIGHO2_01_FULL_49_22b</name>
    <dbReference type="NCBI Taxonomy" id="1802448"/>
    <lineage>
        <taxon>Bacteria</taxon>
        <taxon>Candidatus Wildermuthiibacteriota</taxon>
    </lineage>
</organism>
<dbReference type="Gene3D" id="3.20.20.70">
    <property type="entry name" value="Aldolase class I"/>
    <property type="match status" value="1"/>
</dbReference>
<evidence type="ECO:0000313" key="3">
    <source>
        <dbReference type="Proteomes" id="UP000178065"/>
    </source>
</evidence>
<dbReference type="GO" id="GO:0047444">
    <property type="term" value="F:N-acylneuraminate-9-phosphate synthase activity"/>
    <property type="evidence" value="ECO:0007669"/>
    <property type="project" value="TreeGrafter"/>
</dbReference>
<dbReference type="PANTHER" id="PTHR42966:SF1">
    <property type="entry name" value="SIALIC ACID SYNTHASE"/>
    <property type="match status" value="1"/>
</dbReference>
<dbReference type="InterPro" id="IPR006190">
    <property type="entry name" value="SAF_AFP_Neu5Ac"/>
</dbReference>
<dbReference type="Proteomes" id="UP000178065">
    <property type="component" value="Unassembled WGS sequence"/>
</dbReference>
<dbReference type="InterPro" id="IPR013785">
    <property type="entry name" value="Aldolase_TIM"/>
</dbReference>
<dbReference type="SUPFAM" id="SSF51569">
    <property type="entry name" value="Aldolase"/>
    <property type="match status" value="1"/>
</dbReference>
<comment type="caution">
    <text evidence="2">The sequence shown here is derived from an EMBL/GenBank/DDBJ whole genome shotgun (WGS) entry which is preliminary data.</text>
</comment>
<dbReference type="PROSITE" id="PS50844">
    <property type="entry name" value="AFP_LIKE"/>
    <property type="match status" value="1"/>
</dbReference>
<evidence type="ECO:0000313" key="2">
    <source>
        <dbReference type="EMBL" id="OHA66529.1"/>
    </source>
</evidence>
<dbReference type="Pfam" id="PF03102">
    <property type="entry name" value="NeuB"/>
    <property type="match status" value="1"/>
</dbReference>
<dbReference type="EMBL" id="MHTT01000001">
    <property type="protein sequence ID" value="OHA66529.1"/>
    <property type="molecule type" value="Genomic_DNA"/>
</dbReference>
<accession>A0A1G2R2B0</accession>
<dbReference type="SMART" id="SM00858">
    <property type="entry name" value="SAF"/>
    <property type="match status" value="1"/>
</dbReference>
<dbReference type="SUPFAM" id="SSF51269">
    <property type="entry name" value="AFP III-like domain"/>
    <property type="match status" value="1"/>
</dbReference>
<feature type="domain" description="AFP-like" evidence="1">
    <location>
        <begin position="294"/>
        <end position="350"/>
    </location>
</feature>
<dbReference type="Gene3D" id="3.90.1210.10">
    <property type="entry name" value="Antifreeze-like/N-acetylneuraminic acid synthase C-terminal domain"/>
    <property type="match status" value="1"/>
</dbReference>
<dbReference type="AlphaFoldDB" id="A0A1G2R2B0"/>
<dbReference type="InterPro" id="IPR013132">
    <property type="entry name" value="PseI/NeuA/B-like_N"/>
</dbReference>
<gene>
    <name evidence="2" type="ORF">A2672_00320</name>
</gene>
<dbReference type="STRING" id="1802448.A2672_00320"/>
<dbReference type="InterPro" id="IPR013974">
    <property type="entry name" value="SAF"/>
</dbReference>
<name>A0A1G2R2B0_9BACT</name>
<dbReference type="InterPro" id="IPR057736">
    <property type="entry name" value="SAF_PseI/NeuA/NeuB"/>
</dbReference>
<protein>
    <submittedName>
        <fullName evidence="2">N-acetylneuraminate synthase</fullName>
    </submittedName>
</protein>
<sequence length="350" mass="38873">MATFKIGKRTLGEGHPCFIIAEAGINHNGDLKIAKKMVDVAAKAGADAIKFQTFKAEEVVNTQEEMIAYRHQGKLVKESFMGLLRSVELAYKEWRELAAYAKAKDILFFSTPQNMPDLRMLMKIGVPAIKVGSDDLTCLPQLAEYAKTRLPMIVSTGMAYLSEVDEAVRTILPHNPKLAVLHCVSLYPAEFEELNLRRIETLKSAYPNVVVGFSDHSRGITAPLVAVALGAKVLEKHFTLDRGMKGPDHGFALESDELRQLVREVRNAEASLGSSVVEPVGERELKERKESQRSLVAVKDITKGEKITKENVAPRRPGTGLPPKFLLYLLGKKATRDIKAHEFIRLESIQ</sequence>
<dbReference type="Pfam" id="PF08666">
    <property type="entry name" value="SAF"/>
    <property type="match status" value="1"/>
</dbReference>
<dbReference type="InterPro" id="IPR036732">
    <property type="entry name" value="AFP_Neu5c_C_sf"/>
</dbReference>
<dbReference type="GO" id="GO:0016051">
    <property type="term" value="P:carbohydrate biosynthetic process"/>
    <property type="evidence" value="ECO:0007669"/>
    <property type="project" value="InterPro"/>
</dbReference>
<proteinExistence type="predicted"/>
<dbReference type="InterPro" id="IPR051690">
    <property type="entry name" value="PseI-like"/>
</dbReference>
<dbReference type="PANTHER" id="PTHR42966">
    <property type="entry name" value="N-ACETYLNEURAMINATE SYNTHASE"/>
    <property type="match status" value="1"/>
</dbReference>
<evidence type="ECO:0000259" key="1">
    <source>
        <dbReference type="PROSITE" id="PS50844"/>
    </source>
</evidence>
<dbReference type="CDD" id="cd11615">
    <property type="entry name" value="SAF_NeuB_like"/>
    <property type="match status" value="1"/>
</dbReference>